<protein>
    <submittedName>
        <fullName evidence="1">Uncharacterized protein</fullName>
    </submittedName>
</protein>
<evidence type="ECO:0000313" key="1">
    <source>
        <dbReference type="EMBL" id="GAG14443.1"/>
    </source>
</evidence>
<name>X0VPN1_9ZZZZ</name>
<feature type="non-terminal residue" evidence="1">
    <location>
        <position position="1"/>
    </location>
</feature>
<sequence>YDSDGALIDTDSAPAQTGPTGTYLAKLEAKAAGVPGSWKVEWEAIKDSEQRTLVYDIHVGKIIGT</sequence>
<reference evidence="1" key="1">
    <citation type="journal article" date="2014" name="Front. Microbiol.">
        <title>High frequency of phylogenetically diverse reductive dehalogenase-homologous genes in deep subseafloor sedimentary metagenomes.</title>
        <authorList>
            <person name="Kawai M."/>
            <person name="Futagami T."/>
            <person name="Toyoda A."/>
            <person name="Takaki Y."/>
            <person name="Nishi S."/>
            <person name="Hori S."/>
            <person name="Arai W."/>
            <person name="Tsubouchi T."/>
            <person name="Morono Y."/>
            <person name="Uchiyama I."/>
            <person name="Ito T."/>
            <person name="Fujiyama A."/>
            <person name="Inagaki F."/>
            <person name="Takami H."/>
        </authorList>
    </citation>
    <scope>NUCLEOTIDE SEQUENCE</scope>
    <source>
        <strain evidence="1">Expedition CK06-06</strain>
    </source>
</reference>
<organism evidence="1">
    <name type="scientific">marine sediment metagenome</name>
    <dbReference type="NCBI Taxonomy" id="412755"/>
    <lineage>
        <taxon>unclassified sequences</taxon>
        <taxon>metagenomes</taxon>
        <taxon>ecological metagenomes</taxon>
    </lineage>
</organism>
<dbReference type="EMBL" id="BARS01036272">
    <property type="protein sequence ID" value="GAG14443.1"/>
    <property type="molecule type" value="Genomic_DNA"/>
</dbReference>
<comment type="caution">
    <text evidence="1">The sequence shown here is derived from an EMBL/GenBank/DDBJ whole genome shotgun (WGS) entry which is preliminary data.</text>
</comment>
<gene>
    <name evidence="1" type="ORF">S01H1_55779</name>
</gene>
<proteinExistence type="predicted"/>
<accession>X0VPN1</accession>
<dbReference type="AlphaFoldDB" id="X0VPN1"/>